<comment type="subcellular location">
    <subcellularLocation>
        <location evidence="1">Cell membrane</location>
        <topology evidence="1">Multi-pass membrane protein</topology>
    </subcellularLocation>
</comment>
<evidence type="ECO:0000256" key="2">
    <source>
        <dbReference type="ARBA" id="ARBA00006679"/>
    </source>
</evidence>
<reference evidence="9" key="1">
    <citation type="journal article" date="2019" name="Int. J. Syst. Evol. Microbiol.">
        <title>The Global Catalogue of Microorganisms (GCM) 10K type strain sequencing project: providing services to taxonomists for standard genome sequencing and annotation.</title>
        <authorList>
            <consortium name="The Broad Institute Genomics Platform"/>
            <consortium name="The Broad Institute Genome Sequencing Center for Infectious Disease"/>
            <person name="Wu L."/>
            <person name="Ma J."/>
        </authorList>
    </citation>
    <scope>NUCLEOTIDE SEQUENCE [LARGE SCALE GENOMIC DNA]</scope>
    <source>
        <strain evidence="9">CGMCC 1.8860</strain>
    </source>
</reference>
<dbReference type="InterPro" id="IPR032808">
    <property type="entry name" value="DoxX"/>
</dbReference>
<evidence type="ECO:0000256" key="6">
    <source>
        <dbReference type="ARBA" id="ARBA00023136"/>
    </source>
</evidence>
<proteinExistence type="inferred from homology"/>
<feature type="transmembrane region" description="Helical" evidence="7">
    <location>
        <begin position="114"/>
        <end position="133"/>
    </location>
</feature>
<evidence type="ECO:0000256" key="3">
    <source>
        <dbReference type="ARBA" id="ARBA00022475"/>
    </source>
</evidence>
<protein>
    <submittedName>
        <fullName evidence="8">Quinol oxidase</fullName>
    </submittedName>
</protein>
<sequence length="136" mass="14722">MPAPLPNRDVSLLAARILLALLYLLSGFSKVMAFDGAVQYAASHNLPLPQVGIVIAIVVELPLAILLVLGWQTRLLAWVFAIYTVATALFFHNFWDVADAAQHGNQFIHFWKNIAITGGYLALAGAGSGRLAIRPD</sequence>
<keyword evidence="6 7" id="KW-0472">Membrane</keyword>
<dbReference type="PANTHER" id="PTHR33452">
    <property type="entry name" value="OXIDOREDUCTASE CATD-RELATED"/>
    <property type="match status" value="1"/>
</dbReference>
<evidence type="ECO:0000256" key="7">
    <source>
        <dbReference type="SAM" id="Phobius"/>
    </source>
</evidence>
<keyword evidence="4 7" id="KW-0812">Transmembrane</keyword>
<evidence type="ECO:0000313" key="9">
    <source>
        <dbReference type="Proteomes" id="UP000621859"/>
    </source>
</evidence>
<dbReference type="InterPro" id="IPR051907">
    <property type="entry name" value="DoxX-like_oxidoreductase"/>
</dbReference>
<feature type="transmembrane region" description="Helical" evidence="7">
    <location>
        <begin position="49"/>
        <end position="68"/>
    </location>
</feature>
<evidence type="ECO:0000256" key="5">
    <source>
        <dbReference type="ARBA" id="ARBA00022989"/>
    </source>
</evidence>
<comment type="similarity">
    <text evidence="2">Belongs to the DoxX family.</text>
</comment>
<feature type="transmembrane region" description="Helical" evidence="7">
    <location>
        <begin position="75"/>
        <end position="94"/>
    </location>
</feature>
<accession>A0ABQ2PL97</accession>
<dbReference type="EMBL" id="BMLY01000003">
    <property type="protein sequence ID" value="GGP26140.1"/>
    <property type="molecule type" value="Genomic_DNA"/>
</dbReference>
<gene>
    <name evidence="8" type="ORF">GCM10010971_19590</name>
</gene>
<dbReference type="RefSeq" id="WP_188692608.1">
    <property type="nucleotide sequence ID" value="NZ_BMLY01000003.1"/>
</dbReference>
<keyword evidence="3" id="KW-1003">Cell membrane</keyword>
<evidence type="ECO:0000256" key="4">
    <source>
        <dbReference type="ARBA" id="ARBA00022692"/>
    </source>
</evidence>
<name>A0ABQ2PL97_9NEIS</name>
<dbReference type="Proteomes" id="UP000621859">
    <property type="component" value="Unassembled WGS sequence"/>
</dbReference>
<evidence type="ECO:0000256" key="1">
    <source>
        <dbReference type="ARBA" id="ARBA00004651"/>
    </source>
</evidence>
<organism evidence="8 9">
    <name type="scientific">Silvimonas amylolytica</name>
    <dbReference type="NCBI Taxonomy" id="449663"/>
    <lineage>
        <taxon>Bacteria</taxon>
        <taxon>Pseudomonadati</taxon>
        <taxon>Pseudomonadota</taxon>
        <taxon>Betaproteobacteria</taxon>
        <taxon>Neisseriales</taxon>
        <taxon>Chitinibacteraceae</taxon>
        <taxon>Silvimonas</taxon>
    </lineage>
</organism>
<keyword evidence="5 7" id="KW-1133">Transmembrane helix</keyword>
<dbReference type="PANTHER" id="PTHR33452:SF1">
    <property type="entry name" value="INNER MEMBRANE PROTEIN YPHA-RELATED"/>
    <property type="match status" value="1"/>
</dbReference>
<dbReference type="Pfam" id="PF07681">
    <property type="entry name" value="DoxX"/>
    <property type="match status" value="1"/>
</dbReference>
<comment type="caution">
    <text evidence="8">The sequence shown here is derived from an EMBL/GenBank/DDBJ whole genome shotgun (WGS) entry which is preliminary data.</text>
</comment>
<evidence type="ECO:0000313" key="8">
    <source>
        <dbReference type="EMBL" id="GGP26140.1"/>
    </source>
</evidence>
<keyword evidence="9" id="KW-1185">Reference proteome</keyword>